<dbReference type="Proteomes" id="UP000499080">
    <property type="component" value="Unassembled WGS sequence"/>
</dbReference>
<evidence type="ECO:0000256" key="1">
    <source>
        <dbReference type="SAM" id="Coils"/>
    </source>
</evidence>
<name>A0A4Y2J6B2_ARAVE</name>
<evidence type="ECO:0000313" key="3">
    <source>
        <dbReference type="Proteomes" id="UP000499080"/>
    </source>
</evidence>
<proteinExistence type="predicted"/>
<sequence length="117" mass="13755">MKSRKQFKINHTDEDPLAQAIFSSQSLAGRVVRASGLGSENSDIYINQFEVFQRIIDSLAEGKWQPEAEGRWELEDDQRKSEAEAWEREIETKLEIEREKLAELEKQLEIEIMKKRF</sequence>
<dbReference type="EMBL" id="BGPR01003186">
    <property type="protein sequence ID" value="GBM84792.1"/>
    <property type="molecule type" value="Genomic_DNA"/>
</dbReference>
<feature type="coiled-coil region" evidence="1">
    <location>
        <begin position="87"/>
        <end position="114"/>
    </location>
</feature>
<accession>A0A4Y2J6B2</accession>
<keyword evidence="3" id="KW-1185">Reference proteome</keyword>
<keyword evidence="1" id="KW-0175">Coiled coil</keyword>
<evidence type="ECO:0000313" key="2">
    <source>
        <dbReference type="EMBL" id="GBM84792.1"/>
    </source>
</evidence>
<gene>
    <name evidence="2" type="ORF">AVEN_121917_1</name>
</gene>
<comment type="caution">
    <text evidence="2">The sequence shown here is derived from an EMBL/GenBank/DDBJ whole genome shotgun (WGS) entry which is preliminary data.</text>
</comment>
<protein>
    <submittedName>
        <fullName evidence="2">Uncharacterized protein</fullName>
    </submittedName>
</protein>
<reference evidence="2 3" key="1">
    <citation type="journal article" date="2019" name="Sci. Rep.">
        <title>Orb-weaving spider Araneus ventricosus genome elucidates the spidroin gene catalogue.</title>
        <authorList>
            <person name="Kono N."/>
            <person name="Nakamura H."/>
            <person name="Ohtoshi R."/>
            <person name="Moran D.A.P."/>
            <person name="Shinohara A."/>
            <person name="Yoshida Y."/>
            <person name="Fujiwara M."/>
            <person name="Mori M."/>
            <person name="Tomita M."/>
            <person name="Arakawa K."/>
        </authorList>
    </citation>
    <scope>NUCLEOTIDE SEQUENCE [LARGE SCALE GENOMIC DNA]</scope>
</reference>
<organism evidence="2 3">
    <name type="scientific">Araneus ventricosus</name>
    <name type="common">Orbweaver spider</name>
    <name type="synonym">Epeira ventricosa</name>
    <dbReference type="NCBI Taxonomy" id="182803"/>
    <lineage>
        <taxon>Eukaryota</taxon>
        <taxon>Metazoa</taxon>
        <taxon>Ecdysozoa</taxon>
        <taxon>Arthropoda</taxon>
        <taxon>Chelicerata</taxon>
        <taxon>Arachnida</taxon>
        <taxon>Araneae</taxon>
        <taxon>Araneomorphae</taxon>
        <taxon>Entelegynae</taxon>
        <taxon>Araneoidea</taxon>
        <taxon>Araneidae</taxon>
        <taxon>Araneus</taxon>
    </lineage>
</organism>
<dbReference type="AlphaFoldDB" id="A0A4Y2J6B2"/>